<sequence length="479" mass="53495">MKKSLKVLFVVLLTALVVSCESTEVIDGDPNVAAGINAWNSRGPDAATAYWTDIEEPAKQKKYLNYVTLFNAGKNALDGTDGVKNSGKLVSASNTALAKFKALDPALELPADVKEKGIDLSVKCIDILLSQENLNDANNMYTQSVKIYGKSDKYNTVAKELDVCKSIEAKRKNAVEESDRIKEIEDVDERIKELTSFKESLADSEAEVRNLVNNSGVGKTAGVSAFEKRFKKLNQDVAIQLEGAYRDKIYEYKERIGEEFARQMTGKENGNYKLEEILEHYQSIEKNIDAIYAELLDFAAKHEKNVDQDVLDEVTLQKKDLSAKIAQINKEIAREKEIASRGKTVMPLMIGLFNPAPGSTAESKKSRPAKFSATKQKKAEYWWGMVSIPKGEMNDLVITLKDNRNVRVFNENTKSGKLIEKNNLKDLVSRSSRVGNSWPVLNAGSQLKGSNYFFEIDKGKTEDYSGEVVVYSSFITRMR</sequence>
<proteinExistence type="predicted"/>
<evidence type="ECO:0000313" key="4">
    <source>
        <dbReference type="Proteomes" id="UP000182360"/>
    </source>
</evidence>
<keyword evidence="1" id="KW-0175">Coiled coil</keyword>
<evidence type="ECO:0000256" key="1">
    <source>
        <dbReference type="SAM" id="Coils"/>
    </source>
</evidence>
<dbReference type="Proteomes" id="UP000182360">
    <property type="component" value="Unassembled WGS sequence"/>
</dbReference>
<keyword evidence="2" id="KW-0732">Signal</keyword>
<dbReference type="EMBL" id="FOFU01000009">
    <property type="protein sequence ID" value="SEQ72036.1"/>
    <property type="molecule type" value="Genomic_DNA"/>
</dbReference>
<dbReference type="PROSITE" id="PS51257">
    <property type="entry name" value="PROKAR_LIPOPROTEIN"/>
    <property type="match status" value="1"/>
</dbReference>
<name>A0A1H9IBW9_9SPIR</name>
<dbReference type="OrthoDB" id="357865at2"/>
<dbReference type="RefSeq" id="WP_074644830.1">
    <property type="nucleotide sequence ID" value="NZ_FOFU01000009.1"/>
</dbReference>
<protein>
    <recommendedName>
        <fullName evidence="5">Lipoprotein</fullName>
    </recommendedName>
</protein>
<evidence type="ECO:0000313" key="3">
    <source>
        <dbReference type="EMBL" id="SEQ72036.1"/>
    </source>
</evidence>
<accession>A0A1H9IBW9</accession>
<feature type="signal peptide" evidence="2">
    <location>
        <begin position="1"/>
        <end position="20"/>
    </location>
</feature>
<gene>
    <name evidence="3" type="ORF">SAMN04487977_10958</name>
</gene>
<reference evidence="3 4" key="1">
    <citation type="submission" date="2016-10" db="EMBL/GenBank/DDBJ databases">
        <authorList>
            <person name="de Groot N.N."/>
        </authorList>
    </citation>
    <scope>NUCLEOTIDE SEQUENCE [LARGE SCALE GENOMIC DNA]</scope>
    <source>
        <strain evidence="3 4">B25</strain>
    </source>
</reference>
<feature type="chain" id="PRO_5010322049" description="Lipoprotein" evidence="2">
    <location>
        <begin position="21"/>
        <end position="479"/>
    </location>
</feature>
<evidence type="ECO:0008006" key="5">
    <source>
        <dbReference type="Google" id="ProtNLM"/>
    </source>
</evidence>
<keyword evidence="4" id="KW-1185">Reference proteome</keyword>
<feature type="coiled-coil region" evidence="1">
    <location>
        <begin position="167"/>
        <end position="214"/>
    </location>
</feature>
<feature type="coiled-coil region" evidence="1">
    <location>
        <begin position="274"/>
        <end position="338"/>
    </location>
</feature>
<dbReference type="AlphaFoldDB" id="A0A1H9IBW9"/>
<evidence type="ECO:0000256" key="2">
    <source>
        <dbReference type="SAM" id="SignalP"/>
    </source>
</evidence>
<organism evidence="3 4">
    <name type="scientific">Treponema bryantii</name>
    <dbReference type="NCBI Taxonomy" id="163"/>
    <lineage>
        <taxon>Bacteria</taxon>
        <taxon>Pseudomonadati</taxon>
        <taxon>Spirochaetota</taxon>
        <taxon>Spirochaetia</taxon>
        <taxon>Spirochaetales</taxon>
        <taxon>Treponemataceae</taxon>
        <taxon>Treponema</taxon>
    </lineage>
</organism>